<dbReference type="VEuPathDB" id="FungiDB:AMAG_16210"/>
<dbReference type="Proteomes" id="UP000054350">
    <property type="component" value="Unassembled WGS sequence"/>
</dbReference>
<reference evidence="2 3" key="1">
    <citation type="submission" date="2009-11" db="EMBL/GenBank/DDBJ databases">
        <title>Annotation of Allomyces macrogynus ATCC 38327.</title>
        <authorList>
            <consortium name="The Broad Institute Genome Sequencing Platform"/>
            <person name="Russ C."/>
            <person name="Cuomo C."/>
            <person name="Burger G."/>
            <person name="Gray M.W."/>
            <person name="Holland P.W.H."/>
            <person name="King N."/>
            <person name="Lang F.B.F."/>
            <person name="Roger A.J."/>
            <person name="Ruiz-Trillo I."/>
            <person name="Young S.K."/>
            <person name="Zeng Q."/>
            <person name="Gargeya S."/>
            <person name="Fitzgerald M."/>
            <person name="Haas B."/>
            <person name="Abouelleil A."/>
            <person name="Alvarado L."/>
            <person name="Arachchi H.M."/>
            <person name="Berlin A."/>
            <person name="Chapman S.B."/>
            <person name="Gearin G."/>
            <person name="Goldberg J."/>
            <person name="Griggs A."/>
            <person name="Gujja S."/>
            <person name="Hansen M."/>
            <person name="Heiman D."/>
            <person name="Howarth C."/>
            <person name="Larimer J."/>
            <person name="Lui A."/>
            <person name="MacDonald P.J.P."/>
            <person name="McCowen C."/>
            <person name="Montmayeur A."/>
            <person name="Murphy C."/>
            <person name="Neiman D."/>
            <person name="Pearson M."/>
            <person name="Priest M."/>
            <person name="Roberts A."/>
            <person name="Saif S."/>
            <person name="Shea T."/>
            <person name="Sisk P."/>
            <person name="Stolte C."/>
            <person name="Sykes S."/>
            <person name="Wortman J."/>
            <person name="Nusbaum C."/>
            <person name="Birren B."/>
        </authorList>
    </citation>
    <scope>NUCLEOTIDE SEQUENCE [LARGE SCALE GENOMIC DNA]</scope>
    <source>
        <strain evidence="2 3">ATCC 38327</strain>
    </source>
</reference>
<reference evidence="3" key="2">
    <citation type="submission" date="2009-11" db="EMBL/GenBank/DDBJ databases">
        <title>The Genome Sequence of Allomyces macrogynus strain ATCC 38327.</title>
        <authorList>
            <consortium name="The Broad Institute Genome Sequencing Platform"/>
            <person name="Russ C."/>
            <person name="Cuomo C."/>
            <person name="Shea T."/>
            <person name="Young S.K."/>
            <person name="Zeng Q."/>
            <person name="Koehrsen M."/>
            <person name="Haas B."/>
            <person name="Borodovsky M."/>
            <person name="Guigo R."/>
            <person name="Alvarado L."/>
            <person name="Berlin A."/>
            <person name="Borenstein D."/>
            <person name="Chen Z."/>
            <person name="Engels R."/>
            <person name="Freedman E."/>
            <person name="Gellesch M."/>
            <person name="Goldberg J."/>
            <person name="Griggs A."/>
            <person name="Gujja S."/>
            <person name="Heiman D."/>
            <person name="Hepburn T."/>
            <person name="Howarth C."/>
            <person name="Jen D."/>
            <person name="Larson L."/>
            <person name="Lewis B."/>
            <person name="Mehta T."/>
            <person name="Park D."/>
            <person name="Pearson M."/>
            <person name="Roberts A."/>
            <person name="Saif S."/>
            <person name="Shenoy N."/>
            <person name="Sisk P."/>
            <person name="Stolte C."/>
            <person name="Sykes S."/>
            <person name="Walk T."/>
            <person name="White J."/>
            <person name="Yandava C."/>
            <person name="Burger G."/>
            <person name="Gray M.W."/>
            <person name="Holland P.W.H."/>
            <person name="King N."/>
            <person name="Lang F.B.F."/>
            <person name="Roger A.J."/>
            <person name="Ruiz-Trillo I."/>
            <person name="Lander E."/>
            <person name="Nusbaum C."/>
        </authorList>
    </citation>
    <scope>NUCLEOTIDE SEQUENCE [LARGE SCALE GENOMIC DNA]</scope>
    <source>
        <strain evidence="3">ATCC 38327</strain>
    </source>
</reference>
<proteinExistence type="predicted"/>
<keyword evidence="3" id="KW-1185">Reference proteome</keyword>
<dbReference type="CDD" id="cd22958">
    <property type="entry name" value="DD_DPY30_SDC1-like"/>
    <property type="match status" value="1"/>
</dbReference>
<evidence type="ECO:0000313" key="2">
    <source>
        <dbReference type="EMBL" id="KNE71654.1"/>
    </source>
</evidence>
<dbReference type="EMBL" id="GG745373">
    <property type="protein sequence ID" value="KNE71654.1"/>
    <property type="molecule type" value="Genomic_DNA"/>
</dbReference>
<feature type="compositionally biased region" description="Low complexity" evidence="1">
    <location>
        <begin position="102"/>
        <end position="112"/>
    </location>
</feature>
<accession>A0A0L0TAS7</accession>
<feature type="region of interest" description="Disordered" evidence="1">
    <location>
        <begin position="102"/>
        <end position="197"/>
    </location>
</feature>
<sequence length="197" mass="20273">MDHAYLESTVAPILTDALTSLAVRLAGTYMPPESTRTAPPPVHPTMDAIEYVARYLLHSLHDRDADLKIDEAKRRAVRDVRIAHAAEDEVRRKLGAAHRPAAVSAAEAAAEGEGAEPRTVDEQGDAAAAPPVPGSASGSRPLTSAAGAEGNEETAAEDAKGDEQGEPGPEGDDDAQAQDDAAAAEPTDGAAEPVAAD</sequence>
<evidence type="ECO:0000313" key="3">
    <source>
        <dbReference type="Proteomes" id="UP000054350"/>
    </source>
</evidence>
<name>A0A0L0TAS7_ALLM3</name>
<gene>
    <name evidence="2" type="ORF">AMAG_16210</name>
</gene>
<organism evidence="2 3">
    <name type="scientific">Allomyces macrogynus (strain ATCC 38327)</name>
    <name type="common">Allomyces javanicus var. macrogynus</name>
    <dbReference type="NCBI Taxonomy" id="578462"/>
    <lineage>
        <taxon>Eukaryota</taxon>
        <taxon>Fungi</taxon>
        <taxon>Fungi incertae sedis</taxon>
        <taxon>Blastocladiomycota</taxon>
        <taxon>Blastocladiomycetes</taxon>
        <taxon>Blastocladiales</taxon>
        <taxon>Blastocladiaceae</taxon>
        <taxon>Allomyces</taxon>
    </lineage>
</organism>
<protein>
    <submittedName>
        <fullName evidence="2">Uncharacterized protein</fullName>
    </submittedName>
</protein>
<evidence type="ECO:0000256" key="1">
    <source>
        <dbReference type="SAM" id="MobiDB-lite"/>
    </source>
</evidence>
<feature type="compositionally biased region" description="Low complexity" evidence="1">
    <location>
        <begin position="125"/>
        <end position="149"/>
    </location>
</feature>
<dbReference type="AlphaFoldDB" id="A0A0L0TAS7"/>
<feature type="compositionally biased region" description="Low complexity" evidence="1">
    <location>
        <begin position="178"/>
        <end position="197"/>
    </location>
</feature>